<gene>
    <name evidence="1" type="ORF">P691DRAFT_470863</name>
</gene>
<dbReference type="EMBL" id="MU151608">
    <property type="protein sequence ID" value="KAF9442557.1"/>
    <property type="molecule type" value="Genomic_DNA"/>
</dbReference>
<protein>
    <submittedName>
        <fullName evidence="1">Uncharacterized protein</fullName>
    </submittedName>
</protein>
<proteinExistence type="predicted"/>
<accession>A0A9P5X392</accession>
<dbReference type="Proteomes" id="UP000807342">
    <property type="component" value="Unassembled WGS sequence"/>
</dbReference>
<sequence length="70" mass="8238">MNYALGPSFTRYSTSWQCVSTPSPPRLLYCVISLVFRTPNVLTALPFHWPIRPPERYLSRLERIIDNERI</sequence>
<name>A0A9P5X392_9AGAR</name>
<evidence type="ECO:0000313" key="2">
    <source>
        <dbReference type="Proteomes" id="UP000807342"/>
    </source>
</evidence>
<organism evidence="1 2">
    <name type="scientific">Macrolepiota fuliginosa MF-IS2</name>
    <dbReference type="NCBI Taxonomy" id="1400762"/>
    <lineage>
        <taxon>Eukaryota</taxon>
        <taxon>Fungi</taxon>
        <taxon>Dikarya</taxon>
        <taxon>Basidiomycota</taxon>
        <taxon>Agaricomycotina</taxon>
        <taxon>Agaricomycetes</taxon>
        <taxon>Agaricomycetidae</taxon>
        <taxon>Agaricales</taxon>
        <taxon>Agaricineae</taxon>
        <taxon>Agaricaceae</taxon>
        <taxon>Macrolepiota</taxon>
    </lineage>
</organism>
<keyword evidence="2" id="KW-1185">Reference proteome</keyword>
<comment type="caution">
    <text evidence="1">The sequence shown here is derived from an EMBL/GenBank/DDBJ whole genome shotgun (WGS) entry which is preliminary data.</text>
</comment>
<reference evidence="1" key="1">
    <citation type="submission" date="2020-11" db="EMBL/GenBank/DDBJ databases">
        <authorList>
            <consortium name="DOE Joint Genome Institute"/>
            <person name="Ahrendt S."/>
            <person name="Riley R."/>
            <person name="Andreopoulos W."/>
            <person name="Labutti K."/>
            <person name="Pangilinan J."/>
            <person name="Ruiz-Duenas F.J."/>
            <person name="Barrasa J.M."/>
            <person name="Sanchez-Garcia M."/>
            <person name="Camarero S."/>
            <person name="Miyauchi S."/>
            <person name="Serrano A."/>
            <person name="Linde D."/>
            <person name="Babiker R."/>
            <person name="Drula E."/>
            <person name="Ayuso-Fernandez I."/>
            <person name="Pacheco R."/>
            <person name="Padilla G."/>
            <person name="Ferreira P."/>
            <person name="Barriuso J."/>
            <person name="Kellner H."/>
            <person name="Castanera R."/>
            <person name="Alfaro M."/>
            <person name="Ramirez L."/>
            <person name="Pisabarro A.G."/>
            <person name="Kuo A."/>
            <person name="Tritt A."/>
            <person name="Lipzen A."/>
            <person name="He G."/>
            <person name="Yan M."/>
            <person name="Ng V."/>
            <person name="Cullen D."/>
            <person name="Martin F."/>
            <person name="Rosso M.-N."/>
            <person name="Henrissat B."/>
            <person name="Hibbett D."/>
            <person name="Martinez A.T."/>
            <person name="Grigoriev I.V."/>
        </authorList>
    </citation>
    <scope>NUCLEOTIDE SEQUENCE</scope>
    <source>
        <strain evidence="1">MF-IS2</strain>
    </source>
</reference>
<evidence type="ECO:0000313" key="1">
    <source>
        <dbReference type="EMBL" id="KAF9442557.1"/>
    </source>
</evidence>
<dbReference type="AlphaFoldDB" id="A0A9P5X392"/>